<keyword evidence="6 8" id="KW-1133">Transmembrane helix</keyword>
<feature type="domain" description="Phosphotransferase system EIIC" evidence="9">
    <location>
        <begin position="29"/>
        <end position="335"/>
    </location>
</feature>
<evidence type="ECO:0000256" key="7">
    <source>
        <dbReference type="ARBA" id="ARBA00023136"/>
    </source>
</evidence>
<dbReference type="InterPro" id="IPR003352">
    <property type="entry name" value="PTS_EIIC"/>
</dbReference>
<dbReference type="GO" id="GO:0008982">
    <property type="term" value="F:protein-N(PI)-phosphohistidine-sugar phosphotransferase activity"/>
    <property type="evidence" value="ECO:0007669"/>
    <property type="project" value="InterPro"/>
</dbReference>
<name>K9EC94_9LACT</name>
<feature type="transmembrane region" description="Helical" evidence="8">
    <location>
        <begin position="172"/>
        <end position="195"/>
    </location>
</feature>
<keyword evidence="4" id="KW-0762">Sugar transport</keyword>
<evidence type="ECO:0000256" key="4">
    <source>
        <dbReference type="ARBA" id="ARBA00022597"/>
    </source>
</evidence>
<proteinExistence type="predicted"/>
<reference evidence="10 11" key="1">
    <citation type="submission" date="2012-09" db="EMBL/GenBank/DDBJ databases">
        <title>The Genome Sequence of Alloiococcus otitis ATCC 51267.</title>
        <authorList>
            <consortium name="The Broad Institute Genome Sequencing Platform"/>
            <person name="Earl A."/>
            <person name="Ward D."/>
            <person name="Feldgarden M."/>
            <person name="Gevers D."/>
            <person name="Huys G."/>
            <person name="Walker B."/>
            <person name="Young S.K."/>
            <person name="Zeng Q."/>
            <person name="Gargeya S."/>
            <person name="Fitzgerald M."/>
            <person name="Haas B."/>
            <person name="Abouelleil A."/>
            <person name="Alvarado L."/>
            <person name="Arachchi H.M."/>
            <person name="Berlin A.M."/>
            <person name="Chapman S.B."/>
            <person name="Goldberg J."/>
            <person name="Griggs A."/>
            <person name="Gujja S."/>
            <person name="Hansen M."/>
            <person name="Howarth C."/>
            <person name="Imamovic A."/>
            <person name="Larimer J."/>
            <person name="McCowen C."/>
            <person name="Montmayeur A."/>
            <person name="Murphy C."/>
            <person name="Neiman D."/>
            <person name="Pearson M."/>
            <person name="Priest M."/>
            <person name="Roberts A."/>
            <person name="Saif S."/>
            <person name="Shea T."/>
            <person name="Sisk P."/>
            <person name="Sykes S."/>
            <person name="Wortman J."/>
            <person name="Nusbaum C."/>
            <person name="Birren B."/>
        </authorList>
    </citation>
    <scope>NUCLEOTIDE SEQUENCE [LARGE SCALE GENOMIC DNA]</scope>
    <source>
        <strain evidence="10 11">ATCC 51267</strain>
    </source>
</reference>
<dbReference type="Pfam" id="PF13303">
    <property type="entry name" value="PTS_EIIC_2"/>
    <property type="match status" value="1"/>
</dbReference>
<evidence type="ECO:0000256" key="8">
    <source>
        <dbReference type="SAM" id="Phobius"/>
    </source>
</evidence>
<dbReference type="HOGENOM" id="CLU_069616_0_0_9"/>
<dbReference type="Proteomes" id="UP000009875">
    <property type="component" value="Unassembled WGS sequence"/>
</dbReference>
<keyword evidence="7 8" id="KW-0472">Membrane</keyword>
<keyword evidence="2" id="KW-0813">Transport</keyword>
<evidence type="ECO:0000256" key="2">
    <source>
        <dbReference type="ARBA" id="ARBA00022448"/>
    </source>
</evidence>
<sequence length="338" mass="34996">MEVLIGSGLLLLFLAAFSLFTFYAPDGSKAMGALADAAVATFLVEAVFSALFGEIFDVGWLAQIGNIAGESSGAAAAGLTAMALGVSPVYAFMVSLPLYGQSILPGFIAGYLIAFLIRLMERKIPGGFDMIVILFIGPVLTYAFSMWSSGPIDGLMMQIGETINIAAETSPIIMGFLIGGLLTVVSTAPISSMAVSAMINMTGGPMAIAGLSIFGTAACNYLIFRRLKIGDQSDAIAVTVEPLTAADLVSANPIPIYTINMISGGLIGIMISLAGLINNTPGTASVVPGIIAAFAWNPPGQVVLYSVLGLIIGAVVGIVGSWAFKNYKITNREDMVQD</sequence>
<evidence type="ECO:0000256" key="1">
    <source>
        <dbReference type="ARBA" id="ARBA00004651"/>
    </source>
</evidence>
<dbReference type="AlphaFoldDB" id="K9EC94"/>
<dbReference type="GO" id="GO:0009401">
    <property type="term" value="P:phosphoenolpyruvate-dependent sugar phosphotransferase system"/>
    <property type="evidence" value="ECO:0007669"/>
    <property type="project" value="InterPro"/>
</dbReference>
<dbReference type="PATRIC" id="fig|883081.3.peg.949"/>
<evidence type="ECO:0000256" key="3">
    <source>
        <dbReference type="ARBA" id="ARBA00022475"/>
    </source>
</evidence>
<dbReference type="EMBL" id="AGXA01000020">
    <property type="protein sequence ID" value="EKU93421.1"/>
    <property type="molecule type" value="Genomic_DNA"/>
</dbReference>
<feature type="transmembrane region" description="Helical" evidence="8">
    <location>
        <begin position="254"/>
        <end position="273"/>
    </location>
</feature>
<feature type="transmembrane region" description="Helical" evidence="8">
    <location>
        <begin position="207"/>
        <end position="224"/>
    </location>
</feature>
<evidence type="ECO:0000313" key="11">
    <source>
        <dbReference type="Proteomes" id="UP000009875"/>
    </source>
</evidence>
<keyword evidence="11" id="KW-1185">Reference proteome</keyword>
<protein>
    <recommendedName>
        <fullName evidence="9">Phosphotransferase system EIIC domain-containing protein</fullName>
    </recommendedName>
</protein>
<evidence type="ECO:0000259" key="9">
    <source>
        <dbReference type="Pfam" id="PF13303"/>
    </source>
</evidence>
<keyword evidence="5 8" id="KW-0812">Transmembrane</keyword>
<comment type="caution">
    <text evidence="10">The sequence shown here is derived from an EMBL/GenBank/DDBJ whole genome shotgun (WGS) entry which is preliminary data.</text>
</comment>
<evidence type="ECO:0000256" key="6">
    <source>
        <dbReference type="ARBA" id="ARBA00022989"/>
    </source>
</evidence>
<evidence type="ECO:0000313" key="10">
    <source>
        <dbReference type="EMBL" id="EKU93421.1"/>
    </source>
</evidence>
<feature type="transmembrane region" description="Helical" evidence="8">
    <location>
        <begin position="99"/>
        <end position="119"/>
    </location>
</feature>
<evidence type="ECO:0000256" key="5">
    <source>
        <dbReference type="ARBA" id="ARBA00022692"/>
    </source>
</evidence>
<dbReference type="PANTHER" id="PTHR40063">
    <property type="entry name" value="MEMBRANE PROTEIN-RELATED"/>
    <property type="match status" value="1"/>
</dbReference>
<feature type="transmembrane region" description="Helical" evidence="8">
    <location>
        <begin position="74"/>
        <end position="93"/>
    </location>
</feature>
<gene>
    <name evidence="10" type="ORF">HMPREF9698_00953</name>
</gene>
<feature type="transmembrane region" description="Helical" evidence="8">
    <location>
        <begin position="42"/>
        <end position="62"/>
    </location>
</feature>
<dbReference type="PANTHER" id="PTHR40063:SF1">
    <property type="entry name" value="MEMBRANE PROTEIN"/>
    <property type="match status" value="1"/>
</dbReference>
<keyword evidence="3" id="KW-1003">Cell membrane</keyword>
<organism evidence="10 11">
    <name type="scientific">Alloiococcus otitis ATCC 51267</name>
    <dbReference type="NCBI Taxonomy" id="883081"/>
    <lineage>
        <taxon>Bacteria</taxon>
        <taxon>Bacillati</taxon>
        <taxon>Bacillota</taxon>
        <taxon>Bacilli</taxon>
        <taxon>Lactobacillales</taxon>
        <taxon>Carnobacteriaceae</taxon>
        <taxon>Alloiococcus</taxon>
    </lineage>
</organism>
<dbReference type="GO" id="GO:0005886">
    <property type="term" value="C:plasma membrane"/>
    <property type="evidence" value="ECO:0007669"/>
    <property type="project" value="UniProtKB-SubCell"/>
</dbReference>
<dbReference type="eggNOG" id="COG1299">
    <property type="taxonomic scope" value="Bacteria"/>
</dbReference>
<feature type="transmembrane region" description="Helical" evidence="8">
    <location>
        <begin position="131"/>
        <end position="152"/>
    </location>
</feature>
<dbReference type="STRING" id="883081.HMPREF9698_00953"/>
<comment type="subcellular location">
    <subcellularLocation>
        <location evidence="1">Cell membrane</location>
        <topology evidence="1">Multi-pass membrane protein</topology>
    </subcellularLocation>
</comment>
<feature type="transmembrane region" description="Helical" evidence="8">
    <location>
        <begin position="302"/>
        <end position="324"/>
    </location>
</feature>
<accession>K9EC94</accession>